<reference evidence="1" key="1">
    <citation type="submission" date="2022-07" db="EMBL/GenBank/DDBJ databases">
        <authorList>
            <person name="Macas J."/>
            <person name="Novak P."/>
            <person name="Neumann P."/>
        </authorList>
    </citation>
    <scope>NUCLEOTIDE SEQUENCE</scope>
</reference>
<organism evidence="1 2">
    <name type="scientific">Cuscuta europaea</name>
    <name type="common">European dodder</name>
    <dbReference type="NCBI Taxonomy" id="41803"/>
    <lineage>
        <taxon>Eukaryota</taxon>
        <taxon>Viridiplantae</taxon>
        <taxon>Streptophyta</taxon>
        <taxon>Embryophyta</taxon>
        <taxon>Tracheophyta</taxon>
        <taxon>Spermatophyta</taxon>
        <taxon>Magnoliopsida</taxon>
        <taxon>eudicotyledons</taxon>
        <taxon>Gunneridae</taxon>
        <taxon>Pentapetalae</taxon>
        <taxon>asterids</taxon>
        <taxon>lamiids</taxon>
        <taxon>Solanales</taxon>
        <taxon>Convolvulaceae</taxon>
        <taxon>Cuscuteae</taxon>
        <taxon>Cuscuta</taxon>
        <taxon>Cuscuta subgen. Cuscuta</taxon>
    </lineage>
</organism>
<accession>A0A9P0YRT7</accession>
<dbReference type="Proteomes" id="UP001152484">
    <property type="component" value="Unassembled WGS sequence"/>
</dbReference>
<gene>
    <name evidence="1" type="ORF">CEURO_LOCUS5084</name>
</gene>
<dbReference type="EMBL" id="CAMAPE010000009">
    <property type="protein sequence ID" value="CAH9074268.1"/>
    <property type="molecule type" value="Genomic_DNA"/>
</dbReference>
<protein>
    <submittedName>
        <fullName evidence="1">Uncharacterized protein</fullName>
    </submittedName>
</protein>
<proteinExistence type="predicted"/>
<sequence>MFQAFQNSPEEGCTSTNFFTGTDAWMRIHRDPHQGRWEVGGLTTPRGDATDFGIFERFMVIQKVNSCFPNEDSANDTRKDPKMPLVTISGRTPSLEWESPKVLDRAVTGHNRNAAAEGEIQTSLRRLQQLGVV</sequence>
<name>A0A9P0YRT7_CUSEU</name>
<evidence type="ECO:0000313" key="2">
    <source>
        <dbReference type="Proteomes" id="UP001152484"/>
    </source>
</evidence>
<evidence type="ECO:0000313" key="1">
    <source>
        <dbReference type="EMBL" id="CAH9074268.1"/>
    </source>
</evidence>
<keyword evidence="2" id="KW-1185">Reference proteome</keyword>
<dbReference type="AlphaFoldDB" id="A0A9P0YRT7"/>
<comment type="caution">
    <text evidence="1">The sequence shown here is derived from an EMBL/GenBank/DDBJ whole genome shotgun (WGS) entry which is preliminary data.</text>
</comment>